<keyword evidence="2" id="KW-1185">Reference proteome</keyword>
<evidence type="ECO:0000313" key="2">
    <source>
        <dbReference type="Proteomes" id="UP001139308"/>
    </source>
</evidence>
<organism evidence="1 2">
    <name type="scientific">Paraburkholderia tagetis</name>
    <dbReference type="NCBI Taxonomy" id="2913261"/>
    <lineage>
        <taxon>Bacteria</taxon>
        <taxon>Pseudomonadati</taxon>
        <taxon>Pseudomonadota</taxon>
        <taxon>Betaproteobacteria</taxon>
        <taxon>Burkholderiales</taxon>
        <taxon>Burkholderiaceae</taxon>
        <taxon>Paraburkholderia</taxon>
    </lineage>
</organism>
<evidence type="ECO:0000313" key="1">
    <source>
        <dbReference type="EMBL" id="MCG5072589.1"/>
    </source>
</evidence>
<comment type="caution">
    <text evidence="1">The sequence shown here is derived from an EMBL/GenBank/DDBJ whole genome shotgun (WGS) entry which is preliminary data.</text>
</comment>
<gene>
    <name evidence="1" type="ORF">L5014_04310</name>
</gene>
<sequence>MHYLHCAAMASQIENLLACRSKPDQEIHADYPGRKVINQAIISAGLLGCRNAVAIGIPSFFNIRRTRPF</sequence>
<name>A0A9X1RPJ4_9BURK</name>
<proteinExistence type="predicted"/>
<dbReference type="Proteomes" id="UP001139308">
    <property type="component" value="Unassembled WGS sequence"/>
</dbReference>
<protein>
    <submittedName>
        <fullName evidence="1">Uncharacterized protein</fullName>
    </submittedName>
</protein>
<dbReference type="EMBL" id="JAKLJA010000002">
    <property type="protein sequence ID" value="MCG5072589.1"/>
    <property type="molecule type" value="Genomic_DNA"/>
</dbReference>
<dbReference type="AlphaFoldDB" id="A0A9X1RPJ4"/>
<accession>A0A9X1RPJ4</accession>
<reference evidence="1" key="1">
    <citation type="submission" date="2022-01" db="EMBL/GenBank/DDBJ databases">
        <title>Genome sequence and assembly of Parabukholderia sp. RG36.</title>
        <authorList>
            <person name="Chhetri G."/>
        </authorList>
    </citation>
    <scope>NUCLEOTIDE SEQUENCE</scope>
    <source>
        <strain evidence="1">RG36</strain>
    </source>
</reference>